<name>A0ACC1DI67_9NEOP</name>
<organism evidence="1 2">
    <name type="scientific">Dendrolimus kikuchii</name>
    <dbReference type="NCBI Taxonomy" id="765133"/>
    <lineage>
        <taxon>Eukaryota</taxon>
        <taxon>Metazoa</taxon>
        <taxon>Ecdysozoa</taxon>
        <taxon>Arthropoda</taxon>
        <taxon>Hexapoda</taxon>
        <taxon>Insecta</taxon>
        <taxon>Pterygota</taxon>
        <taxon>Neoptera</taxon>
        <taxon>Endopterygota</taxon>
        <taxon>Lepidoptera</taxon>
        <taxon>Glossata</taxon>
        <taxon>Ditrysia</taxon>
        <taxon>Bombycoidea</taxon>
        <taxon>Lasiocampidae</taxon>
        <taxon>Dendrolimus</taxon>
    </lineage>
</organism>
<dbReference type="Proteomes" id="UP000824533">
    <property type="component" value="Linkage Group LG02"/>
</dbReference>
<protein>
    <submittedName>
        <fullName evidence="1">Uncharacterized protein</fullName>
    </submittedName>
</protein>
<reference evidence="1 2" key="1">
    <citation type="journal article" date="2021" name="Front. Genet.">
        <title>Chromosome-Level Genome Assembly Reveals Significant Gene Expansion in the Toll and IMD Signaling Pathways of Dendrolimus kikuchii.</title>
        <authorList>
            <person name="Zhou J."/>
            <person name="Wu P."/>
            <person name="Xiong Z."/>
            <person name="Liu N."/>
            <person name="Zhao N."/>
            <person name="Ji M."/>
            <person name="Qiu Y."/>
            <person name="Yang B."/>
        </authorList>
    </citation>
    <scope>NUCLEOTIDE SEQUENCE [LARGE SCALE GENOMIC DNA]</scope>
    <source>
        <strain evidence="1">Ann1</strain>
    </source>
</reference>
<sequence length="133" mass="14692">MSKYHKGCDKSEDQLPKRTRVGPPLTSKPFCDCRGCSCKNCPDILKMLSITVTDTTCDFGSKGTCRTTKQTSDQVETVRNSLLNVMNEDRDCGCEVVARAVRSNIHTNLGLTQKRGSNVQSESKSQSPDNNEK</sequence>
<evidence type="ECO:0000313" key="1">
    <source>
        <dbReference type="EMBL" id="KAJ0183297.1"/>
    </source>
</evidence>
<keyword evidence="2" id="KW-1185">Reference proteome</keyword>
<gene>
    <name evidence="1" type="ORF">K1T71_001273</name>
</gene>
<evidence type="ECO:0000313" key="2">
    <source>
        <dbReference type="Proteomes" id="UP000824533"/>
    </source>
</evidence>
<accession>A0ACC1DI67</accession>
<dbReference type="EMBL" id="CM034388">
    <property type="protein sequence ID" value="KAJ0183297.1"/>
    <property type="molecule type" value="Genomic_DNA"/>
</dbReference>
<comment type="caution">
    <text evidence="1">The sequence shown here is derived from an EMBL/GenBank/DDBJ whole genome shotgun (WGS) entry which is preliminary data.</text>
</comment>
<proteinExistence type="predicted"/>